<feature type="compositionally biased region" description="Basic and acidic residues" evidence="10">
    <location>
        <begin position="422"/>
        <end position="431"/>
    </location>
</feature>
<evidence type="ECO:0000256" key="1">
    <source>
        <dbReference type="ARBA" id="ARBA00022448"/>
    </source>
</evidence>
<evidence type="ECO:0000256" key="3">
    <source>
        <dbReference type="ARBA" id="ARBA00022816"/>
    </source>
</evidence>
<dbReference type="InterPro" id="IPR017923">
    <property type="entry name" value="TFIIS_N"/>
</dbReference>
<dbReference type="InterPro" id="IPR051037">
    <property type="entry name" value="RNAPII_TF_IWS1"/>
</dbReference>
<keyword evidence="13" id="KW-1185">Reference proteome</keyword>
<dbReference type="InterPro" id="IPR035441">
    <property type="entry name" value="TFIIS/LEDGF_dom_sf"/>
</dbReference>
<evidence type="ECO:0000256" key="6">
    <source>
        <dbReference type="ARBA" id="ARBA00023187"/>
    </source>
</evidence>
<feature type="compositionally biased region" description="Acidic residues" evidence="10">
    <location>
        <begin position="256"/>
        <end position="277"/>
    </location>
</feature>
<dbReference type="AlphaFoldDB" id="G7YWL4"/>
<feature type="region of interest" description="Disordered" evidence="10">
    <location>
        <begin position="331"/>
        <end position="462"/>
    </location>
</feature>
<protein>
    <submittedName>
        <fullName evidence="12">Protein IWS1 homolog</fullName>
    </submittedName>
</protein>
<keyword evidence="3" id="KW-0509">mRNA transport</keyword>
<dbReference type="PANTHER" id="PTHR46010">
    <property type="entry name" value="PROTEIN IWS1 HOMOLOG"/>
    <property type="match status" value="1"/>
</dbReference>
<dbReference type="EMBL" id="DF144671">
    <property type="protein sequence ID" value="GAA57344.1"/>
    <property type="molecule type" value="Genomic_DNA"/>
</dbReference>
<comment type="subcellular location">
    <subcellularLocation>
        <location evidence="9">Nucleus</location>
    </subcellularLocation>
</comment>
<keyword evidence="6" id="KW-0508">mRNA splicing</keyword>
<evidence type="ECO:0000259" key="11">
    <source>
        <dbReference type="PROSITE" id="PS51319"/>
    </source>
</evidence>
<accession>G7YWL4</accession>
<organism evidence="12 13">
    <name type="scientific">Clonorchis sinensis</name>
    <name type="common">Chinese liver fluke</name>
    <dbReference type="NCBI Taxonomy" id="79923"/>
    <lineage>
        <taxon>Eukaryota</taxon>
        <taxon>Metazoa</taxon>
        <taxon>Spiralia</taxon>
        <taxon>Lophotrochozoa</taxon>
        <taxon>Platyhelminthes</taxon>
        <taxon>Trematoda</taxon>
        <taxon>Digenea</taxon>
        <taxon>Opisthorchiida</taxon>
        <taxon>Opisthorchiata</taxon>
        <taxon>Opisthorchiidae</taxon>
        <taxon>Clonorchis</taxon>
    </lineage>
</organism>
<keyword evidence="4" id="KW-0805">Transcription regulation</keyword>
<dbReference type="GO" id="GO:0006397">
    <property type="term" value="P:mRNA processing"/>
    <property type="evidence" value="ECO:0007669"/>
    <property type="project" value="UniProtKB-KW"/>
</dbReference>
<reference evidence="12" key="1">
    <citation type="journal article" date="2011" name="Genome Biol.">
        <title>The draft genome of the carcinogenic human liver fluke Clonorchis sinensis.</title>
        <authorList>
            <person name="Wang X."/>
            <person name="Chen W."/>
            <person name="Huang Y."/>
            <person name="Sun J."/>
            <person name="Men J."/>
            <person name="Liu H."/>
            <person name="Luo F."/>
            <person name="Guo L."/>
            <person name="Lv X."/>
            <person name="Deng C."/>
            <person name="Zhou C."/>
            <person name="Fan Y."/>
            <person name="Li X."/>
            <person name="Huang L."/>
            <person name="Hu Y."/>
            <person name="Liang C."/>
            <person name="Hu X."/>
            <person name="Xu J."/>
            <person name="Yu X."/>
        </authorList>
    </citation>
    <scope>NUCLEOTIDE SEQUENCE [LARGE SCALE GENOMIC DNA]</scope>
    <source>
        <strain evidence="12">Henan</strain>
    </source>
</reference>
<evidence type="ECO:0000256" key="9">
    <source>
        <dbReference type="PROSITE-ProRule" id="PRU00649"/>
    </source>
</evidence>
<feature type="region of interest" description="Disordered" evidence="10">
    <location>
        <begin position="489"/>
        <end position="523"/>
    </location>
</feature>
<feature type="compositionally biased region" description="Low complexity" evidence="10">
    <location>
        <begin position="340"/>
        <end position="361"/>
    </location>
</feature>
<sequence>RLKSYTHSLFLDARSAFALQGVLLDNGCPIDHKSTKSCGLIIHTIKHHFSNPDPSLEHAPTKPFPFYKIMDLLEANETSTTDMSDRIVILTQGPSPNHWISKNTKIARNPDRDGGELLSRCLSDLLVFIWTKGTVVTDWGESIFKRFTFSTTGVSACGPIPPGRQHNTTRRILRSQVKLSVLADRGAWWIRKAEEMEDVKNGGIVRKLFHLIRSTVLVFKIMEDDGYDPTRTQLLDDPEKEYQPICVQPGQFGDSFSDDLSDDDGSENNGITEDDISSPDQEPAAPHVTSSHQPTKFDPGFHHADSENVTHPNAHEDQEYRVEPLLDVTTPAYAPSHTYGSPSESPLTSSVSGGYPSPVSSIQPTILTKEDPERTYRPSLKTETVTTLSPDSPDRVEVHSPAGSGDSPQQAPAVVTAQHSKSPHEVNKDLFEDFDDDDIDDDNKLNEDFEGFERDEQPESQVDGIIADIFGESDAEEEFEGFAENEVEKELDAEPVSQPTEQSVTDKQTVGSDDEEGEGEDEFVSDFDRIMARKREQLSRRRRRNRDIDFLNDSDDIILSVISQMKEAAEQDRQLLSQNKPATRKLRMITNVTSLLRRADLKAALIDNGMLSAITDWLAPLPGHTLPNLVIRDTMLTCLREFQNLSPETLQDSGIGKALMYLYKHPRETRENKDRAGRLINEWLRPIFNLTSDYRTLTKEERKQLDYEHLPKRRNIENEVHDHRDINRELDGETRGLLRPSDPGFIKRARVPQPSNKDYIIRPKWRVGAGGGGRAGDDNDEDDEEGGDSENQPMFRRRRKAGVSGGFGTSSRIETHIRNLAQTAKQKRAKAARAVTMSIEGRKLSL</sequence>
<reference key="2">
    <citation type="submission" date="2011-10" db="EMBL/GenBank/DDBJ databases">
        <title>The genome and transcriptome sequence of Clonorchis sinensis provide insights into the carcinogenic liver fluke.</title>
        <authorList>
            <person name="Wang X."/>
            <person name="Huang Y."/>
            <person name="Chen W."/>
            <person name="Liu H."/>
            <person name="Guo L."/>
            <person name="Chen Y."/>
            <person name="Luo F."/>
            <person name="Zhou W."/>
            <person name="Sun J."/>
            <person name="Mao Q."/>
            <person name="Liang P."/>
            <person name="Zhou C."/>
            <person name="Tian Y."/>
            <person name="Men J."/>
            <person name="Lv X."/>
            <person name="Huang L."/>
            <person name="Zhou J."/>
            <person name="Hu Y."/>
            <person name="Li R."/>
            <person name="Zhang F."/>
            <person name="Lei H."/>
            <person name="Li X."/>
            <person name="Hu X."/>
            <person name="Liang C."/>
            <person name="Xu J."/>
            <person name="Wu Z."/>
            <person name="Yu X."/>
        </authorList>
    </citation>
    <scope>NUCLEOTIDE SEQUENCE</scope>
    <source>
        <strain>Henan</strain>
    </source>
</reference>
<comment type="similarity">
    <text evidence="8">Belongs to the IWS1 family.</text>
</comment>
<dbReference type="FunFam" id="1.20.930.10:FF:000001">
    <property type="entry name" value="IWS1, SUPT6H interacting protein"/>
    <property type="match status" value="1"/>
</dbReference>
<feature type="compositionally biased region" description="Basic and acidic residues" evidence="10">
    <location>
        <begin position="442"/>
        <end position="457"/>
    </location>
</feature>
<evidence type="ECO:0000256" key="7">
    <source>
        <dbReference type="ARBA" id="ARBA00023242"/>
    </source>
</evidence>
<feature type="region of interest" description="Disordered" evidence="10">
    <location>
        <begin position="245"/>
        <end position="317"/>
    </location>
</feature>
<dbReference type="PANTHER" id="PTHR46010:SF1">
    <property type="entry name" value="PROTEIN IWS1 HOMOLOG"/>
    <property type="match status" value="1"/>
</dbReference>
<dbReference type="GO" id="GO:0008380">
    <property type="term" value="P:RNA splicing"/>
    <property type="evidence" value="ECO:0007669"/>
    <property type="project" value="UniProtKB-KW"/>
</dbReference>
<dbReference type="Gene3D" id="1.20.930.10">
    <property type="entry name" value="Conserved domain common to transcription factors TFIIS, elongin A, CRSP70"/>
    <property type="match status" value="1"/>
</dbReference>
<dbReference type="Proteomes" id="UP000008909">
    <property type="component" value="Unassembled WGS sequence"/>
</dbReference>
<feature type="compositionally biased region" description="Polar residues" evidence="10">
    <location>
        <begin position="381"/>
        <end position="390"/>
    </location>
</feature>
<evidence type="ECO:0000256" key="5">
    <source>
        <dbReference type="ARBA" id="ARBA00023163"/>
    </source>
</evidence>
<keyword evidence="1" id="KW-0813">Transport</keyword>
<dbReference type="GO" id="GO:0005634">
    <property type="term" value="C:nucleus"/>
    <property type="evidence" value="ECO:0007669"/>
    <property type="project" value="UniProtKB-SubCell"/>
</dbReference>
<feature type="compositionally biased region" description="Polar residues" evidence="10">
    <location>
        <begin position="497"/>
        <end position="509"/>
    </location>
</feature>
<keyword evidence="2" id="KW-0507">mRNA processing</keyword>
<dbReference type="GO" id="GO:0016973">
    <property type="term" value="P:poly(A)+ mRNA export from nucleus"/>
    <property type="evidence" value="ECO:0007669"/>
    <property type="project" value="TreeGrafter"/>
</dbReference>
<feature type="compositionally biased region" description="Acidic residues" evidence="10">
    <location>
        <begin position="778"/>
        <end position="788"/>
    </location>
</feature>
<name>G7YWL4_CLOSI</name>
<keyword evidence="7 9" id="KW-0539">Nucleus</keyword>
<dbReference type="PROSITE" id="PS51319">
    <property type="entry name" value="TFIIS_N"/>
    <property type="match status" value="1"/>
</dbReference>
<feature type="compositionally biased region" description="Basic and acidic residues" evidence="10">
    <location>
        <begin position="299"/>
        <end position="317"/>
    </location>
</feature>
<evidence type="ECO:0000256" key="4">
    <source>
        <dbReference type="ARBA" id="ARBA00023015"/>
    </source>
</evidence>
<evidence type="ECO:0000256" key="10">
    <source>
        <dbReference type="SAM" id="MobiDB-lite"/>
    </source>
</evidence>
<evidence type="ECO:0000313" key="12">
    <source>
        <dbReference type="EMBL" id="GAA57344.1"/>
    </source>
</evidence>
<feature type="region of interest" description="Disordered" evidence="10">
    <location>
        <begin position="724"/>
        <end position="846"/>
    </location>
</feature>
<feature type="compositionally biased region" description="Acidic residues" evidence="10">
    <location>
        <begin position="512"/>
        <end position="523"/>
    </location>
</feature>
<dbReference type="Pfam" id="PF08711">
    <property type="entry name" value="Med26"/>
    <property type="match status" value="1"/>
</dbReference>
<evidence type="ECO:0000256" key="2">
    <source>
        <dbReference type="ARBA" id="ARBA00022664"/>
    </source>
</evidence>
<evidence type="ECO:0000313" key="13">
    <source>
        <dbReference type="Proteomes" id="UP000008909"/>
    </source>
</evidence>
<feature type="compositionally biased region" description="Acidic residues" evidence="10">
    <location>
        <begin position="432"/>
        <end position="441"/>
    </location>
</feature>
<feature type="domain" description="TFIIS N-terminal" evidence="11">
    <location>
        <begin position="612"/>
        <end position="690"/>
    </location>
</feature>
<feature type="compositionally biased region" description="Basic and acidic residues" evidence="10">
    <location>
        <begin position="724"/>
        <end position="736"/>
    </location>
</feature>
<keyword evidence="5" id="KW-0804">Transcription</keyword>
<evidence type="ECO:0000256" key="8">
    <source>
        <dbReference type="ARBA" id="ARBA00037992"/>
    </source>
</evidence>
<feature type="non-terminal residue" evidence="12">
    <location>
        <position position="1"/>
    </location>
</feature>
<proteinExistence type="inferred from homology"/>
<gene>
    <name evidence="12" type="ORF">CLF_112561</name>
</gene>